<dbReference type="InterPro" id="IPR020825">
    <property type="entry name" value="Phe-tRNA_synthase-like_B3/B4"/>
</dbReference>
<proteinExistence type="predicted"/>
<dbReference type="Pfam" id="PF03483">
    <property type="entry name" value="B3_4"/>
    <property type="match status" value="1"/>
</dbReference>
<feature type="domain" description="B3/B4 tRNA-binding" evidence="1">
    <location>
        <begin position="65"/>
        <end position="218"/>
    </location>
</feature>
<dbReference type="Proteomes" id="UP000051256">
    <property type="component" value="Unassembled WGS sequence"/>
</dbReference>
<dbReference type="GO" id="GO:0004826">
    <property type="term" value="F:phenylalanine-tRNA ligase activity"/>
    <property type="evidence" value="ECO:0007669"/>
    <property type="project" value="InterPro"/>
</dbReference>
<keyword evidence="3" id="KW-1185">Reference proteome</keyword>
<dbReference type="SMART" id="SM00873">
    <property type="entry name" value="B3_4"/>
    <property type="match status" value="1"/>
</dbReference>
<evidence type="ECO:0000313" key="2">
    <source>
        <dbReference type="EMBL" id="KRM93119.1"/>
    </source>
</evidence>
<evidence type="ECO:0000313" key="3">
    <source>
        <dbReference type="Proteomes" id="UP000051256"/>
    </source>
</evidence>
<sequence length="232" mass="26129">MKTVVVEPEFWELFPEGQINLLELRGIDNHPVDSVTEFNKLLQNAEKDAQQFITADVFSENEVVAQWRQALRKFKTKKGARSSIEALLKRISQGHQFTSINPLVDFYNSVSMKYAVPTGGEDIDQIKGAMHLGLAQGGESFWPLGAEEDAPALPGEMIYYDDEGAICRSLNWREAKRTMLTEQTQNAILVMESVNEQQAQRATAAMNELEQLTTKYFGVDATQLTLNKPEEN</sequence>
<name>A0A0R2CN61_9LACO</name>
<protein>
    <submittedName>
        <fullName evidence="2">B3 4 domain protein</fullName>
    </submittedName>
</protein>
<dbReference type="PANTHER" id="PTHR39209:SF2">
    <property type="entry name" value="CYTOPLASMIC PROTEIN"/>
    <property type="match status" value="1"/>
</dbReference>
<dbReference type="STRING" id="1423802.FC56_GL000783"/>
<dbReference type="EMBL" id="AYZR01000009">
    <property type="protein sequence ID" value="KRM93119.1"/>
    <property type="molecule type" value="Genomic_DNA"/>
</dbReference>
<dbReference type="InterPro" id="IPR005146">
    <property type="entry name" value="B3/B4_tRNA-bd"/>
</dbReference>
<dbReference type="Gene3D" id="3.50.40.10">
    <property type="entry name" value="Phenylalanyl-trna Synthetase, Chain B, domain 3"/>
    <property type="match status" value="1"/>
</dbReference>
<evidence type="ECO:0000259" key="1">
    <source>
        <dbReference type="SMART" id="SM00873"/>
    </source>
</evidence>
<reference evidence="2 3" key="1">
    <citation type="journal article" date="2015" name="Genome Announc.">
        <title>Expanding the biotechnology potential of lactobacilli through comparative genomics of 213 strains and associated genera.</title>
        <authorList>
            <person name="Sun Z."/>
            <person name="Harris H.M."/>
            <person name="McCann A."/>
            <person name="Guo C."/>
            <person name="Argimon S."/>
            <person name="Zhang W."/>
            <person name="Yang X."/>
            <person name="Jeffery I.B."/>
            <person name="Cooney J.C."/>
            <person name="Kagawa T.F."/>
            <person name="Liu W."/>
            <person name="Song Y."/>
            <person name="Salvetti E."/>
            <person name="Wrobel A."/>
            <person name="Rasinkangas P."/>
            <person name="Parkhill J."/>
            <person name="Rea M.C."/>
            <person name="O'Sullivan O."/>
            <person name="Ritari J."/>
            <person name="Douillard F.P."/>
            <person name="Paul Ross R."/>
            <person name="Yang R."/>
            <person name="Briner A.E."/>
            <person name="Felis G.E."/>
            <person name="de Vos W.M."/>
            <person name="Barrangou R."/>
            <person name="Klaenhammer T.R."/>
            <person name="Caufield P.W."/>
            <person name="Cui Y."/>
            <person name="Zhang H."/>
            <person name="O'Toole P.W."/>
        </authorList>
    </citation>
    <scope>NUCLEOTIDE SEQUENCE [LARGE SCALE GENOMIC DNA]</scope>
    <source>
        <strain evidence="2 3">DSM 24302</strain>
    </source>
</reference>
<dbReference type="SUPFAM" id="SSF56037">
    <property type="entry name" value="PheT/TilS domain"/>
    <property type="match status" value="1"/>
</dbReference>
<organism evidence="2 3">
    <name type="scientific">Lentilactobacillus senioris DSM 24302 = JCM 17472</name>
    <dbReference type="NCBI Taxonomy" id="1423802"/>
    <lineage>
        <taxon>Bacteria</taxon>
        <taxon>Bacillati</taxon>
        <taxon>Bacillota</taxon>
        <taxon>Bacilli</taxon>
        <taxon>Lactobacillales</taxon>
        <taxon>Lactobacillaceae</taxon>
        <taxon>Lentilactobacillus</taxon>
    </lineage>
</organism>
<comment type="caution">
    <text evidence="2">The sequence shown here is derived from an EMBL/GenBank/DDBJ whole genome shotgun (WGS) entry which is preliminary data.</text>
</comment>
<dbReference type="GO" id="GO:0003723">
    <property type="term" value="F:RNA binding"/>
    <property type="evidence" value="ECO:0007669"/>
    <property type="project" value="InterPro"/>
</dbReference>
<dbReference type="PANTHER" id="PTHR39209">
    <property type="match status" value="1"/>
</dbReference>
<dbReference type="AlphaFoldDB" id="A0A0R2CN61"/>
<dbReference type="RefSeq" id="WP_056978525.1">
    <property type="nucleotide sequence ID" value="NZ_AYZR01000009.1"/>
</dbReference>
<accession>A0A0R2CN61</accession>
<gene>
    <name evidence="2" type="ORF">FC56_GL000783</name>
</gene>
<dbReference type="PATRIC" id="fig|1423802.4.peg.794"/>